<accession>A0A154PBK3</accession>
<evidence type="ECO:0000256" key="1">
    <source>
        <dbReference type="SAM" id="SignalP"/>
    </source>
</evidence>
<dbReference type="AlphaFoldDB" id="A0A154PBK3"/>
<protein>
    <submittedName>
        <fullName evidence="2">Uncharacterized protein</fullName>
    </submittedName>
</protein>
<sequence length="67" mass="7487">MTNIFGHLLLVIGLIAMAIYAAPQSEIVPTFHPRKYHILVICCAPIRRCPPGQKMDAANKCRKIVQD</sequence>
<evidence type="ECO:0000313" key="3">
    <source>
        <dbReference type="Proteomes" id="UP000076502"/>
    </source>
</evidence>
<gene>
    <name evidence="2" type="ORF">WN55_11287</name>
</gene>
<dbReference type="Proteomes" id="UP000076502">
    <property type="component" value="Unassembled WGS sequence"/>
</dbReference>
<reference evidence="2 3" key="1">
    <citation type="submission" date="2015-07" db="EMBL/GenBank/DDBJ databases">
        <title>The genome of Dufourea novaeangliae.</title>
        <authorList>
            <person name="Pan H."/>
            <person name="Kapheim K."/>
        </authorList>
    </citation>
    <scope>NUCLEOTIDE SEQUENCE [LARGE SCALE GENOMIC DNA]</scope>
    <source>
        <strain evidence="2">0120121106</strain>
        <tissue evidence="2">Whole body</tissue>
    </source>
</reference>
<proteinExistence type="predicted"/>
<name>A0A154PBK3_DUFNO</name>
<keyword evidence="3" id="KW-1185">Reference proteome</keyword>
<feature type="chain" id="PRO_5007599384" evidence="1">
    <location>
        <begin position="22"/>
        <end position="67"/>
    </location>
</feature>
<feature type="signal peptide" evidence="1">
    <location>
        <begin position="1"/>
        <end position="21"/>
    </location>
</feature>
<evidence type="ECO:0000313" key="2">
    <source>
        <dbReference type="EMBL" id="KZC08784.1"/>
    </source>
</evidence>
<keyword evidence="1" id="KW-0732">Signal</keyword>
<dbReference type="EMBL" id="KQ434857">
    <property type="protein sequence ID" value="KZC08784.1"/>
    <property type="molecule type" value="Genomic_DNA"/>
</dbReference>
<organism evidence="2 3">
    <name type="scientific">Dufourea novaeangliae</name>
    <name type="common">Sweat bee</name>
    <dbReference type="NCBI Taxonomy" id="178035"/>
    <lineage>
        <taxon>Eukaryota</taxon>
        <taxon>Metazoa</taxon>
        <taxon>Ecdysozoa</taxon>
        <taxon>Arthropoda</taxon>
        <taxon>Hexapoda</taxon>
        <taxon>Insecta</taxon>
        <taxon>Pterygota</taxon>
        <taxon>Neoptera</taxon>
        <taxon>Endopterygota</taxon>
        <taxon>Hymenoptera</taxon>
        <taxon>Apocrita</taxon>
        <taxon>Aculeata</taxon>
        <taxon>Apoidea</taxon>
        <taxon>Anthophila</taxon>
        <taxon>Halictidae</taxon>
        <taxon>Rophitinae</taxon>
        <taxon>Dufourea</taxon>
    </lineage>
</organism>